<dbReference type="AlphaFoldDB" id="A0A4Y2F528"/>
<evidence type="ECO:0008006" key="3">
    <source>
        <dbReference type="Google" id="ProtNLM"/>
    </source>
</evidence>
<protein>
    <recommendedName>
        <fullName evidence="3">Integrase catalytic domain-containing protein</fullName>
    </recommendedName>
</protein>
<dbReference type="SUPFAM" id="SSF53098">
    <property type="entry name" value="Ribonuclease H-like"/>
    <property type="match status" value="1"/>
</dbReference>
<accession>A0A4Y2F528</accession>
<dbReference type="Proteomes" id="UP000499080">
    <property type="component" value="Unassembled WGS sequence"/>
</dbReference>
<sequence length="138" mass="16255">MCFRRFVARRGRCSTIYCDNGANLVGAADLLHCLDWNKIIRHGAINAIDWKFNPPTAAWWRGWWERLLRIMKDLSKRVLGQAQLLYEEMVTILCDCEALLNSRNIYLTYVPESEHLCQYLLRHSYKISKNGVHRILML</sequence>
<dbReference type="Gene3D" id="3.30.420.10">
    <property type="entry name" value="Ribonuclease H-like superfamily/Ribonuclease H"/>
    <property type="match status" value="1"/>
</dbReference>
<dbReference type="GO" id="GO:0003676">
    <property type="term" value="F:nucleic acid binding"/>
    <property type="evidence" value="ECO:0007669"/>
    <property type="project" value="InterPro"/>
</dbReference>
<evidence type="ECO:0000313" key="2">
    <source>
        <dbReference type="Proteomes" id="UP000499080"/>
    </source>
</evidence>
<dbReference type="EMBL" id="BGPR01000779">
    <property type="protein sequence ID" value="GBM35225.1"/>
    <property type="molecule type" value="Genomic_DNA"/>
</dbReference>
<keyword evidence="2" id="KW-1185">Reference proteome</keyword>
<proteinExistence type="predicted"/>
<gene>
    <name evidence="1" type="ORF">AVEN_175828_1</name>
</gene>
<dbReference type="InterPro" id="IPR012337">
    <property type="entry name" value="RNaseH-like_sf"/>
</dbReference>
<dbReference type="PANTHER" id="PTHR47331">
    <property type="entry name" value="PHD-TYPE DOMAIN-CONTAINING PROTEIN"/>
    <property type="match status" value="1"/>
</dbReference>
<reference evidence="1 2" key="1">
    <citation type="journal article" date="2019" name="Sci. Rep.">
        <title>Orb-weaving spider Araneus ventricosus genome elucidates the spidroin gene catalogue.</title>
        <authorList>
            <person name="Kono N."/>
            <person name="Nakamura H."/>
            <person name="Ohtoshi R."/>
            <person name="Moran D.A.P."/>
            <person name="Shinohara A."/>
            <person name="Yoshida Y."/>
            <person name="Fujiwara M."/>
            <person name="Mori M."/>
            <person name="Tomita M."/>
            <person name="Arakawa K."/>
        </authorList>
    </citation>
    <scope>NUCLEOTIDE SEQUENCE [LARGE SCALE GENOMIC DNA]</scope>
</reference>
<comment type="caution">
    <text evidence="1">The sequence shown here is derived from an EMBL/GenBank/DDBJ whole genome shotgun (WGS) entry which is preliminary data.</text>
</comment>
<dbReference type="InterPro" id="IPR036397">
    <property type="entry name" value="RNaseH_sf"/>
</dbReference>
<organism evidence="1 2">
    <name type="scientific">Araneus ventricosus</name>
    <name type="common">Orbweaver spider</name>
    <name type="synonym">Epeira ventricosa</name>
    <dbReference type="NCBI Taxonomy" id="182803"/>
    <lineage>
        <taxon>Eukaryota</taxon>
        <taxon>Metazoa</taxon>
        <taxon>Ecdysozoa</taxon>
        <taxon>Arthropoda</taxon>
        <taxon>Chelicerata</taxon>
        <taxon>Arachnida</taxon>
        <taxon>Araneae</taxon>
        <taxon>Araneomorphae</taxon>
        <taxon>Entelegynae</taxon>
        <taxon>Araneoidea</taxon>
        <taxon>Araneidae</taxon>
        <taxon>Araneus</taxon>
    </lineage>
</organism>
<evidence type="ECO:0000313" key="1">
    <source>
        <dbReference type="EMBL" id="GBM35225.1"/>
    </source>
</evidence>
<name>A0A4Y2F528_ARAVE</name>
<dbReference type="PANTHER" id="PTHR47331:SF1">
    <property type="entry name" value="GAG-LIKE PROTEIN"/>
    <property type="match status" value="1"/>
</dbReference>